<keyword evidence="1" id="KW-0456">Lyase</keyword>
<dbReference type="EC" id="4.3.1.18" evidence="1"/>
<dbReference type="Gene3D" id="3.40.50.1100">
    <property type="match status" value="1"/>
</dbReference>
<dbReference type="AlphaFoldDB" id="A0A2X4XKM2"/>
<name>A0A2X4XKM2_SERPL</name>
<dbReference type="InterPro" id="IPR036052">
    <property type="entry name" value="TrpB-like_PALP_sf"/>
</dbReference>
<accession>A0A2X4XKM2</accession>
<dbReference type="Proteomes" id="UP000248897">
    <property type="component" value="Chromosome 1"/>
</dbReference>
<protein>
    <submittedName>
        <fullName evidence="1">D-serine dehydratase</fullName>
        <ecNumber evidence="1">4.3.1.18</ecNumber>
    </submittedName>
</protein>
<reference evidence="1 2" key="1">
    <citation type="submission" date="2018-06" db="EMBL/GenBank/DDBJ databases">
        <authorList>
            <consortium name="Pathogen Informatics"/>
            <person name="Doyle S."/>
        </authorList>
    </citation>
    <scope>NUCLEOTIDE SEQUENCE [LARGE SCALE GENOMIC DNA]</scope>
    <source>
        <strain evidence="1 2">NCTC12961</strain>
    </source>
</reference>
<dbReference type="GO" id="GO:0008721">
    <property type="term" value="F:D-serine ammonia-lyase activity"/>
    <property type="evidence" value="ECO:0007669"/>
    <property type="project" value="UniProtKB-EC"/>
</dbReference>
<dbReference type="EMBL" id="LS483469">
    <property type="protein sequence ID" value="SQI40435.1"/>
    <property type="molecule type" value="Genomic_DNA"/>
</dbReference>
<organism evidence="1 2">
    <name type="scientific">Serratia plymuthica</name>
    <dbReference type="NCBI Taxonomy" id="82996"/>
    <lineage>
        <taxon>Bacteria</taxon>
        <taxon>Pseudomonadati</taxon>
        <taxon>Pseudomonadota</taxon>
        <taxon>Gammaproteobacteria</taxon>
        <taxon>Enterobacterales</taxon>
        <taxon>Yersiniaceae</taxon>
        <taxon>Serratia</taxon>
    </lineage>
</organism>
<evidence type="ECO:0000313" key="1">
    <source>
        <dbReference type="EMBL" id="SQI40435.1"/>
    </source>
</evidence>
<sequence>MNQATHLVWATGGGMVPEAEMAKYLANAREAG</sequence>
<proteinExistence type="predicted"/>
<gene>
    <name evidence="1" type="primary">dsdA_1</name>
    <name evidence="1" type="ORF">NCTC12961_03114</name>
</gene>
<evidence type="ECO:0000313" key="2">
    <source>
        <dbReference type="Proteomes" id="UP000248897"/>
    </source>
</evidence>